<dbReference type="SUPFAM" id="SSF50249">
    <property type="entry name" value="Nucleic acid-binding proteins"/>
    <property type="match status" value="1"/>
</dbReference>
<name>A0AAD9KEN9_9ANNE</name>
<dbReference type="GO" id="GO:0000724">
    <property type="term" value="P:double-strand break repair via homologous recombination"/>
    <property type="evidence" value="ECO:0007669"/>
    <property type="project" value="InterPro"/>
</dbReference>
<comment type="caution">
    <text evidence="2">The sequence shown here is derived from an EMBL/GenBank/DDBJ whole genome shotgun (WGS) entry which is preliminary data.</text>
</comment>
<organism evidence="2 3">
    <name type="scientific">Paralvinella palmiformis</name>
    <dbReference type="NCBI Taxonomy" id="53620"/>
    <lineage>
        <taxon>Eukaryota</taxon>
        <taxon>Metazoa</taxon>
        <taxon>Spiralia</taxon>
        <taxon>Lophotrochozoa</taxon>
        <taxon>Annelida</taxon>
        <taxon>Polychaeta</taxon>
        <taxon>Sedentaria</taxon>
        <taxon>Canalipalpata</taxon>
        <taxon>Terebellida</taxon>
        <taxon>Terebelliformia</taxon>
        <taxon>Alvinellidae</taxon>
        <taxon>Paralvinella</taxon>
    </lineage>
</organism>
<protein>
    <recommendedName>
        <fullName evidence="1">BRCA2 OB1 domain-containing protein</fullName>
    </recommendedName>
</protein>
<dbReference type="GO" id="GO:0006355">
    <property type="term" value="P:regulation of DNA-templated transcription"/>
    <property type="evidence" value="ECO:0007669"/>
    <property type="project" value="TreeGrafter"/>
</dbReference>
<dbReference type="Gene3D" id="2.40.50.140">
    <property type="entry name" value="Nucleic acid-binding proteins"/>
    <property type="match status" value="1"/>
</dbReference>
<feature type="domain" description="BRCA2 OB1" evidence="1">
    <location>
        <begin position="7"/>
        <end position="77"/>
    </location>
</feature>
<evidence type="ECO:0000313" key="2">
    <source>
        <dbReference type="EMBL" id="KAK2169799.1"/>
    </source>
</evidence>
<proteinExistence type="predicted"/>
<sequence>MYVDSQESNTAECITNRDTVVILTLTDGWYSIKANVDRPLTKLVCQAKIRVGDKLCIYGAEFVGVHEACPPLDVCNALM</sequence>
<accession>A0AAD9KEN9</accession>
<dbReference type="Proteomes" id="UP001208570">
    <property type="component" value="Unassembled WGS sequence"/>
</dbReference>
<dbReference type="InterPro" id="IPR012340">
    <property type="entry name" value="NA-bd_OB-fold"/>
</dbReference>
<dbReference type="InterPro" id="IPR015187">
    <property type="entry name" value="BRCA2_OB_1"/>
</dbReference>
<dbReference type="PANTHER" id="PTHR11289:SF0">
    <property type="entry name" value="BREAST CANCER TYPE 2 SUSCEPTIBILITY PROTEIN"/>
    <property type="match status" value="1"/>
</dbReference>
<keyword evidence="3" id="KW-1185">Reference proteome</keyword>
<dbReference type="EMBL" id="JAODUP010000007">
    <property type="protein sequence ID" value="KAK2169799.1"/>
    <property type="molecule type" value="Genomic_DNA"/>
</dbReference>
<evidence type="ECO:0000259" key="1">
    <source>
        <dbReference type="Pfam" id="PF09103"/>
    </source>
</evidence>
<dbReference type="Pfam" id="PF09103">
    <property type="entry name" value="BRCA-2_OB1"/>
    <property type="match status" value="1"/>
</dbReference>
<reference evidence="2" key="1">
    <citation type="journal article" date="2023" name="Mol. Biol. Evol.">
        <title>Third-Generation Sequencing Reveals the Adaptive Role of the Epigenome in Three Deep-Sea Polychaetes.</title>
        <authorList>
            <person name="Perez M."/>
            <person name="Aroh O."/>
            <person name="Sun Y."/>
            <person name="Lan Y."/>
            <person name="Juniper S.K."/>
            <person name="Young C.R."/>
            <person name="Angers B."/>
            <person name="Qian P.Y."/>
        </authorList>
    </citation>
    <scope>NUCLEOTIDE SEQUENCE</scope>
    <source>
        <strain evidence="2">P08H-3</strain>
    </source>
</reference>
<dbReference type="PANTHER" id="PTHR11289">
    <property type="entry name" value="BREAST CANCER TYPE 2 SUSCEPTIBILITY PROTEIN BRCA2"/>
    <property type="match status" value="1"/>
</dbReference>
<gene>
    <name evidence="2" type="ORF">LSH36_7g21019</name>
</gene>
<evidence type="ECO:0000313" key="3">
    <source>
        <dbReference type="Proteomes" id="UP001208570"/>
    </source>
</evidence>
<dbReference type="AlphaFoldDB" id="A0AAD9KEN9"/>
<dbReference type="InterPro" id="IPR015525">
    <property type="entry name" value="BRCA2"/>
</dbReference>